<evidence type="ECO:0000256" key="1">
    <source>
        <dbReference type="SAM" id="MobiDB-lite"/>
    </source>
</evidence>
<dbReference type="PANTHER" id="PTHR43968">
    <property type="match status" value="1"/>
</dbReference>
<evidence type="ECO:0000313" key="3">
    <source>
        <dbReference type="EMBL" id="KAA8496972.1"/>
    </source>
</evidence>
<feature type="compositionally biased region" description="Gly residues" evidence="1">
    <location>
        <begin position="87"/>
        <end position="98"/>
    </location>
</feature>
<dbReference type="OMA" id="PMSANCI"/>
<dbReference type="AlphaFoldDB" id="A0A5J4Z1E5"/>
<feature type="region of interest" description="Disordered" evidence="1">
    <location>
        <begin position="53"/>
        <end position="116"/>
    </location>
</feature>
<keyword evidence="3" id="KW-0808">Transferase</keyword>
<dbReference type="Proteomes" id="UP000324585">
    <property type="component" value="Unassembled WGS sequence"/>
</dbReference>
<evidence type="ECO:0000259" key="2">
    <source>
        <dbReference type="PROSITE" id="PS50404"/>
    </source>
</evidence>
<dbReference type="SUPFAM" id="SSF52833">
    <property type="entry name" value="Thioredoxin-like"/>
    <property type="match status" value="1"/>
</dbReference>
<feature type="compositionally biased region" description="Low complexity" evidence="1">
    <location>
        <begin position="65"/>
        <end position="86"/>
    </location>
</feature>
<feature type="domain" description="GST N-terminal" evidence="2">
    <location>
        <begin position="517"/>
        <end position="595"/>
    </location>
</feature>
<dbReference type="InterPro" id="IPR004045">
    <property type="entry name" value="Glutathione_S-Trfase_N"/>
</dbReference>
<dbReference type="InterPro" id="IPR036282">
    <property type="entry name" value="Glutathione-S-Trfase_C_sf"/>
</dbReference>
<reference evidence="4" key="1">
    <citation type="journal article" date="2019" name="Nat. Commun.">
        <title>Expansion of phycobilisome linker gene families in mesophilic red algae.</title>
        <authorList>
            <person name="Lee J."/>
            <person name="Kim D."/>
            <person name="Bhattacharya D."/>
            <person name="Yoon H.S."/>
        </authorList>
    </citation>
    <scope>NUCLEOTIDE SEQUENCE [LARGE SCALE GENOMIC DNA]</scope>
    <source>
        <strain evidence="4">CCMP 1328</strain>
    </source>
</reference>
<keyword evidence="4" id="KW-1185">Reference proteome</keyword>
<comment type="caution">
    <text evidence="3">The sequence shown here is derived from an EMBL/GenBank/DDBJ whole genome shotgun (WGS) entry which is preliminary data.</text>
</comment>
<accession>A0A5J4Z1E5</accession>
<organism evidence="3 4">
    <name type="scientific">Porphyridium purpureum</name>
    <name type="common">Red alga</name>
    <name type="synonym">Porphyridium cruentum</name>
    <dbReference type="NCBI Taxonomy" id="35688"/>
    <lineage>
        <taxon>Eukaryota</taxon>
        <taxon>Rhodophyta</taxon>
        <taxon>Bangiophyceae</taxon>
        <taxon>Porphyridiales</taxon>
        <taxon>Porphyridiaceae</taxon>
        <taxon>Porphyridium</taxon>
    </lineage>
</organism>
<dbReference type="PANTHER" id="PTHR43968:SF6">
    <property type="entry name" value="GLUTATHIONE S-TRANSFERASE OMEGA"/>
    <property type="match status" value="1"/>
</dbReference>
<protein>
    <submittedName>
        <fullName evidence="3">Glutathione S-transferase DHAR3, chloroplastic</fullName>
    </submittedName>
</protein>
<dbReference type="CDD" id="cd00570">
    <property type="entry name" value="GST_N_family"/>
    <property type="match status" value="1"/>
</dbReference>
<gene>
    <name evidence="3" type="ORF">FVE85_0701</name>
</gene>
<dbReference type="SUPFAM" id="SSF47616">
    <property type="entry name" value="GST C-terminal domain-like"/>
    <property type="match status" value="1"/>
</dbReference>
<dbReference type="PROSITE" id="PS50404">
    <property type="entry name" value="GST_NTER"/>
    <property type="match status" value="1"/>
</dbReference>
<dbReference type="InterPro" id="IPR050983">
    <property type="entry name" value="GST_Omega/HSP26"/>
</dbReference>
<sequence>MTAILSFVGSGPGLRSAPAGTTARVPVRSRILARKAHDGVSLWNWRAAARASRQRGRGLDLPDRVAGGAVATSSSGGDEGKNNSGNRPGGGSGGGGSDSAGSRSGSGSDGEGGQNDRLSFAQQLAALGQRLKEIPAAFVAMLTALVTTLLNQRFQLIMDNRKKKVSQEELDEKMRMEVIDELRKEFEHYSIPLLRAAAYLQDAIWHIIAEDQSAKVSRVASPEKAPTRESAESAASAISWHDFDESDYAHLWRCYHFARLFGYMETIMKERPKMDFGKPVSDRFFRNMLGRLRYTLDASPHELDLLYKVYANEKSLPMSANCIDEDDKCSDACAIPRSLQALMGELMRTTRWNTSKTTSHLGLVNSGGTTGHQSILAFPDFVELYRHNDEFRKSFEHLSERVHYIQQSYIKKGQRLRCRRMELLQGVLLDLIEFLDPVPASVIPMYLRRPRLIQRAHTKSDNMPPFLANLYKVDVARLTDRRLRAKGAHLSPREVPIATSEEASCDKVHLFVKKSVTKPNSSSCGDDPFSQRVVLCLEALGIPYEQVPIDFSRKPLWFFNVHPKGRCPVIVHRDLVLDESHIIMDYLQKSLFPKRTVACTRANAEESGNEKKRKDPKRFSVRTFAPSVRPGIQDGDTTAAKPDPDELWRHFWSWLPTKIAAKDGVALALSSSSTAAKSQAPPIRAITEEAKSQTQNSVSESEAQVAASRRLEAFLKKLDASVQTYSGPLLGGKAVSEEDVFLFPFLYHMDVVHRRVIPVPGYSECSKLQSYVASFRQTDVFKRVRFVDKDIESEYNAILRGERDHASKTGTTSVLFSRF</sequence>
<dbReference type="Gene3D" id="1.20.1050.10">
    <property type="match status" value="1"/>
</dbReference>
<dbReference type="OrthoDB" id="5247at2759"/>
<name>A0A5J4Z1E5_PORPP</name>
<dbReference type="Gene3D" id="3.40.30.10">
    <property type="entry name" value="Glutaredoxin"/>
    <property type="match status" value="1"/>
</dbReference>
<dbReference type="InterPro" id="IPR036249">
    <property type="entry name" value="Thioredoxin-like_sf"/>
</dbReference>
<feature type="region of interest" description="Disordered" evidence="1">
    <location>
        <begin position="1"/>
        <end position="23"/>
    </location>
</feature>
<dbReference type="GO" id="GO:0005737">
    <property type="term" value="C:cytoplasm"/>
    <property type="evidence" value="ECO:0007669"/>
    <property type="project" value="TreeGrafter"/>
</dbReference>
<dbReference type="EMBL" id="VRMN01000002">
    <property type="protein sequence ID" value="KAA8496972.1"/>
    <property type="molecule type" value="Genomic_DNA"/>
</dbReference>
<dbReference type="GO" id="GO:0016740">
    <property type="term" value="F:transferase activity"/>
    <property type="evidence" value="ECO:0007669"/>
    <property type="project" value="UniProtKB-KW"/>
</dbReference>
<evidence type="ECO:0000313" key="4">
    <source>
        <dbReference type="Proteomes" id="UP000324585"/>
    </source>
</evidence>
<dbReference type="Pfam" id="PF13409">
    <property type="entry name" value="GST_N_2"/>
    <property type="match status" value="1"/>
</dbReference>
<proteinExistence type="predicted"/>